<dbReference type="FunFam" id="3.30.70.270:FF:000003">
    <property type="entry name" value="Transposon Ty3-G Gag-Pol polyprotein"/>
    <property type="match status" value="1"/>
</dbReference>
<reference evidence="2" key="1">
    <citation type="journal article" date="2019" name="Sci. Rep.">
        <title>Draft genome of Tanacetum cinerariifolium, the natural source of mosquito coil.</title>
        <authorList>
            <person name="Yamashiro T."/>
            <person name="Shiraishi A."/>
            <person name="Satake H."/>
            <person name="Nakayama K."/>
        </authorList>
    </citation>
    <scope>NUCLEOTIDE SEQUENCE</scope>
</reference>
<dbReference type="SUPFAM" id="SSF56672">
    <property type="entry name" value="DNA/RNA polymerases"/>
    <property type="match status" value="1"/>
</dbReference>
<proteinExistence type="predicted"/>
<dbReference type="InterPro" id="IPR043502">
    <property type="entry name" value="DNA/RNA_pol_sf"/>
</dbReference>
<dbReference type="AlphaFoldDB" id="A0A699JF35"/>
<dbReference type="Gene3D" id="3.30.70.270">
    <property type="match status" value="2"/>
</dbReference>
<protein>
    <submittedName>
        <fullName evidence="2">Transposon Ty3-G Gag-Pol polyprotein</fullName>
    </submittedName>
</protein>
<comment type="caution">
    <text evidence="2">The sequence shown here is derived from an EMBL/GenBank/DDBJ whole genome shotgun (WGS) entry which is preliminary data.</text>
</comment>
<evidence type="ECO:0000313" key="2">
    <source>
        <dbReference type="EMBL" id="GFA32789.1"/>
    </source>
</evidence>
<feature type="non-terminal residue" evidence="2">
    <location>
        <position position="1"/>
    </location>
</feature>
<dbReference type="CDD" id="cd01647">
    <property type="entry name" value="RT_LTR"/>
    <property type="match status" value="1"/>
</dbReference>
<accession>A0A699JF35</accession>
<evidence type="ECO:0000259" key="1">
    <source>
        <dbReference type="PROSITE" id="PS50878"/>
    </source>
</evidence>
<dbReference type="PANTHER" id="PTHR37984:SF5">
    <property type="entry name" value="PROTEIN NYNRIN-LIKE"/>
    <property type="match status" value="1"/>
</dbReference>
<sequence>LHSGSRKEQLVNVVHKHFASQAHHTSAARNRNIQHQIDLVLGASLPNLPHYKMSPKENLILQEQVEDLLNKGLTRESMSPFAVLALLVPKKTVVGECDEWKTAFKTKDGLYEWLVMPFGLSNAPSTFSRLMNQVLKPFISSFVVVYFDDILIYSKSEKEHLKHLREVLIALSQNKLYINLKKCNFLTDKLLFWGFVITFHGIRVDEDKVRAIREWPKPQGISEVRSFHGLATFCRRFIRNFSTIMALITWCMKKGKFEWGKEADESCHTSKICLCSGMVTMGCDFMVQQTRYRKRP</sequence>
<dbReference type="Gene3D" id="3.10.10.10">
    <property type="entry name" value="HIV Type 1 Reverse Transcriptase, subunit A, domain 1"/>
    <property type="match status" value="2"/>
</dbReference>
<dbReference type="Pfam" id="PF00078">
    <property type="entry name" value="RVT_1"/>
    <property type="match status" value="1"/>
</dbReference>
<dbReference type="InterPro" id="IPR050951">
    <property type="entry name" value="Retrovirus_Pol_polyprotein"/>
</dbReference>
<feature type="domain" description="Reverse transcriptase" evidence="1">
    <location>
        <begin position="1"/>
        <end position="197"/>
    </location>
</feature>
<name>A0A699JF35_TANCI</name>
<gene>
    <name evidence="2" type="ORF">Tci_604761</name>
</gene>
<dbReference type="EMBL" id="BKCJ010405255">
    <property type="protein sequence ID" value="GFA32789.1"/>
    <property type="molecule type" value="Genomic_DNA"/>
</dbReference>
<dbReference type="InterPro" id="IPR043128">
    <property type="entry name" value="Rev_trsase/Diguanyl_cyclase"/>
</dbReference>
<organism evidence="2">
    <name type="scientific">Tanacetum cinerariifolium</name>
    <name type="common">Dalmatian daisy</name>
    <name type="synonym">Chrysanthemum cinerariifolium</name>
    <dbReference type="NCBI Taxonomy" id="118510"/>
    <lineage>
        <taxon>Eukaryota</taxon>
        <taxon>Viridiplantae</taxon>
        <taxon>Streptophyta</taxon>
        <taxon>Embryophyta</taxon>
        <taxon>Tracheophyta</taxon>
        <taxon>Spermatophyta</taxon>
        <taxon>Magnoliopsida</taxon>
        <taxon>eudicotyledons</taxon>
        <taxon>Gunneridae</taxon>
        <taxon>Pentapetalae</taxon>
        <taxon>asterids</taxon>
        <taxon>campanulids</taxon>
        <taxon>Asterales</taxon>
        <taxon>Asteraceae</taxon>
        <taxon>Asteroideae</taxon>
        <taxon>Anthemideae</taxon>
        <taxon>Anthemidinae</taxon>
        <taxon>Tanacetum</taxon>
    </lineage>
</organism>
<dbReference type="PANTHER" id="PTHR37984">
    <property type="entry name" value="PROTEIN CBG26694"/>
    <property type="match status" value="1"/>
</dbReference>
<dbReference type="PROSITE" id="PS50878">
    <property type="entry name" value="RT_POL"/>
    <property type="match status" value="1"/>
</dbReference>
<dbReference type="InterPro" id="IPR000477">
    <property type="entry name" value="RT_dom"/>
</dbReference>